<reference evidence="2" key="2">
    <citation type="submission" date="2020-05" db="UniProtKB">
        <authorList>
            <consortium name="EnsemblMetazoa"/>
        </authorList>
    </citation>
    <scope>IDENTIFICATION</scope>
    <source>
        <strain evidence="2">IAEA</strain>
    </source>
</reference>
<dbReference type="AlphaFoldDB" id="A0A1A9ZY64"/>
<reference evidence="3" key="1">
    <citation type="submission" date="2014-03" db="EMBL/GenBank/DDBJ databases">
        <authorList>
            <person name="Aksoy S."/>
            <person name="Warren W."/>
            <person name="Wilson R.K."/>
        </authorList>
    </citation>
    <scope>NUCLEOTIDE SEQUENCE [LARGE SCALE GENOMIC DNA]</scope>
    <source>
        <strain evidence="3">IAEA</strain>
    </source>
</reference>
<sequence>MATTSPIRNIRLTSTVTESSLLRIISMMTSRDNSLTDVPFTFNRRSPGKSPVEPPPAPGSANMTGLKTGAVNDSVRSKQMALRKLKPKSWRGDFCLRIVNWRGGGNLTRRMRVYDFYIKKAIVESALKNA</sequence>
<evidence type="ECO:0000313" key="2">
    <source>
        <dbReference type="EnsemblMetazoa" id="GPAI028686-PA"/>
    </source>
</evidence>
<name>A0A1A9ZY64_GLOPL</name>
<organism evidence="2 3">
    <name type="scientific">Glossina pallidipes</name>
    <name type="common">Tsetse fly</name>
    <dbReference type="NCBI Taxonomy" id="7398"/>
    <lineage>
        <taxon>Eukaryota</taxon>
        <taxon>Metazoa</taxon>
        <taxon>Ecdysozoa</taxon>
        <taxon>Arthropoda</taxon>
        <taxon>Hexapoda</taxon>
        <taxon>Insecta</taxon>
        <taxon>Pterygota</taxon>
        <taxon>Neoptera</taxon>
        <taxon>Endopterygota</taxon>
        <taxon>Diptera</taxon>
        <taxon>Brachycera</taxon>
        <taxon>Muscomorpha</taxon>
        <taxon>Hippoboscoidea</taxon>
        <taxon>Glossinidae</taxon>
        <taxon>Glossina</taxon>
    </lineage>
</organism>
<evidence type="ECO:0000313" key="3">
    <source>
        <dbReference type="Proteomes" id="UP000092445"/>
    </source>
</evidence>
<keyword evidence="3" id="KW-1185">Reference proteome</keyword>
<accession>A0A1A9ZY64</accession>
<evidence type="ECO:0000256" key="1">
    <source>
        <dbReference type="SAM" id="MobiDB-lite"/>
    </source>
</evidence>
<dbReference type="VEuPathDB" id="VectorBase:GPAI028686"/>
<dbReference type="Proteomes" id="UP000092445">
    <property type="component" value="Unassembled WGS sequence"/>
</dbReference>
<proteinExistence type="predicted"/>
<feature type="region of interest" description="Disordered" evidence="1">
    <location>
        <begin position="36"/>
        <end position="67"/>
    </location>
</feature>
<dbReference type="EnsemblMetazoa" id="GPAI028686-RA">
    <property type="protein sequence ID" value="GPAI028686-PA"/>
    <property type="gene ID" value="GPAI028686"/>
</dbReference>
<protein>
    <submittedName>
        <fullName evidence="2">Uncharacterized protein</fullName>
    </submittedName>
</protein>